<dbReference type="OrthoDB" id="4164470at2"/>
<reference evidence="2 3" key="1">
    <citation type="submission" date="2018-05" db="EMBL/GenBank/DDBJ databases">
        <title>Micromonospora from Atacama Desert.</title>
        <authorList>
            <person name="Carro L."/>
            <person name="Goodfellow M."/>
            <person name="Klenk H.-P."/>
        </authorList>
    </citation>
    <scope>NUCLEOTIDE SEQUENCE [LARGE SCALE GENOMIC DNA]</scope>
    <source>
        <strain evidence="2 3">LB39</strain>
    </source>
</reference>
<gene>
    <name evidence="2" type="ORF">DLJ59_03670</name>
</gene>
<accession>A0A3N9X228</accession>
<feature type="region of interest" description="Disordered" evidence="1">
    <location>
        <begin position="1"/>
        <end position="20"/>
    </location>
</feature>
<dbReference type="AlphaFoldDB" id="A0A3N9X228"/>
<organism evidence="2 3">
    <name type="scientific">Micromonospora inaquosa</name>
    <dbReference type="NCBI Taxonomy" id="2203716"/>
    <lineage>
        <taxon>Bacteria</taxon>
        <taxon>Bacillati</taxon>
        <taxon>Actinomycetota</taxon>
        <taxon>Actinomycetes</taxon>
        <taxon>Micromonosporales</taxon>
        <taxon>Micromonosporaceae</taxon>
        <taxon>Micromonospora</taxon>
    </lineage>
</organism>
<dbReference type="Proteomes" id="UP000282312">
    <property type="component" value="Unassembled WGS sequence"/>
</dbReference>
<proteinExistence type="predicted"/>
<keyword evidence="3" id="KW-1185">Reference proteome</keyword>
<dbReference type="EMBL" id="QGSZ01000126">
    <property type="protein sequence ID" value="RQX07071.1"/>
    <property type="molecule type" value="Genomic_DNA"/>
</dbReference>
<evidence type="ECO:0000313" key="3">
    <source>
        <dbReference type="Proteomes" id="UP000282312"/>
    </source>
</evidence>
<name>A0A3N9X228_9ACTN</name>
<sequence>MSANTRPVTGPLAGHPGSRPGAALLDAIDYRFQLRGEGPRPQAVDGRQLGHGLPRRRIALTELSAILMHPSCGTAAQDTAWRFLVTRARTGGELWVVGAVGVALPGLRHRAHLLSKLSSGDLHAALVEAFLKALNAVDIDQPGIVNALLNAAFSGARAALRGQEPAASGEANFARGSALPPAPYGHPDLVLARAVRLGVINVAEADLIGGTYLEDISLAAYAEATGLPRWGVYKRRSAAVERLVAAIRSGALSDPTAEVIAEATGITAPEAAPVRRH</sequence>
<comment type="caution">
    <text evidence="2">The sequence shown here is derived from an EMBL/GenBank/DDBJ whole genome shotgun (WGS) entry which is preliminary data.</text>
</comment>
<evidence type="ECO:0000256" key="1">
    <source>
        <dbReference type="SAM" id="MobiDB-lite"/>
    </source>
</evidence>
<evidence type="ECO:0000313" key="2">
    <source>
        <dbReference type="EMBL" id="RQX07071.1"/>
    </source>
</evidence>
<dbReference type="RefSeq" id="WP_124771090.1">
    <property type="nucleotide sequence ID" value="NZ_QGSZ01000126.1"/>
</dbReference>
<protein>
    <submittedName>
        <fullName evidence="2">Uncharacterized protein</fullName>
    </submittedName>
</protein>